<dbReference type="Proteomes" id="UP001371456">
    <property type="component" value="Unassembled WGS sequence"/>
</dbReference>
<sequence>MARDFVKQYEFNNGDDLNIADLLKVKKMSHESFQEYAIRWRLEASKMQSSLSKEELISTFIHVQEGLYYEKLLGTCAHNFSDLIKVGKRLKMVFKEEEL</sequence>
<gene>
    <name evidence="1" type="ORF">RDI58_003870</name>
</gene>
<evidence type="ECO:0000313" key="2">
    <source>
        <dbReference type="Proteomes" id="UP001371456"/>
    </source>
</evidence>
<accession>A0AAN8U017</accession>
<dbReference type="EMBL" id="JBANQN010000002">
    <property type="protein sequence ID" value="KAK6796169.1"/>
    <property type="molecule type" value="Genomic_DNA"/>
</dbReference>
<comment type="caution">
    <text evidence="1">The sequence shown here is derived from an EMBL/GenBank/DDBJ whole genome shotgun (WGS) entry which is preliminary data.</text>
</comment>
<name>A0AAN8U017_SOLBU</name>
<keyword evidence="2" id="KW-1185">Reference proteome</keyword>
<reference evidence="1 2" key="1">
    <citation type="submission" date="2024-02" db="EMBL/GenBank/DDBJ databases">
        <title>de novo genome assembly of Solanum bulbocastanum strain 11H21.</title>
        <authorList>
            <person name="Hosaka A.J."/>
        </authorList>
    </citation>
    <scope>NUCLEOTIDE SEQUENCE [LARGE SCALE GENOMIC DNA]</scope>
    <source>
        <tissue evidence="1">Young leaves</tissue>
    </source>
</reference>
<evidence type="ECO:0000313" key="1">
    <source>
        <dbReference type="EMBL" id="KAK6796169.1"/>
    </source>
</evidence>
<proteinExistence type="predicted"/>
<dbReference type="AlphaFoldDB" id="A0AAN8U017"/>
<protein>
    <submittedName>
        <fullName evidence="1">Uncharacterized protein</fullName>
    </submittedName>
</protein>
<organism evidence="1 2">
    <name type="scientific">Solanum bulbocastanum</name>
    <name type="common">Wild potato</name>
    <dbReference type="NCBI Taxonomy" id="147425"/>
    <lineage>
        <taxon>Eukaryota</taxon>
        <taxon>Viridiplantae</taxon>
        <taxon>Streptophyta</taxon>
        <taxon>Embryophyta</taxon>
        <taxon>Tracheophyta</taxon>
        <taxon>Spermatophyta</taxon>
        <taxon>Magnoliopsida</taxon>
        <taxon>eudicotyledons</taxon>
        <taxon>Gunneridae</taxon>
        <taxon>Pentapetalae</taxon>
        <taxon>asterids</taxon>
        <taxon>lamiids</taxon>
        <taxon>Solanales</taxon>
        <taxon>Solanaceae</taxon>
        <taxon>Solanoideae</taxon>
        <taxon>Solaneae</taxon>
        <taxon>Solanum</taxon>
    </lineage>
</organism>